<comment type="caution">
    <text evidence="1">The sequence shown here is derived from an EMBL/GenBank/DDBJ whole genome shotgun (WGS) entry which is preliminary data.</text>
</comment>
<protein>
    <submittedName>
        <fullName evidence="1">Uncharacterized protein</fullName>
    </submittedName>
</protein>
<gene>
    <name evidence="1" type="ORF">AS180_00220</name>
</gene>
<dbReference type="RefSeq" id="WP_025908630.1">
    <property type="nucleotide sequence ID" value="NZ_KQ758627.1"/>
</dbReference>
<accession>A0A0V8JS48</accession>
<keyword evidence="2" id="KW-1185">Reference proteome</keyword>
<dbReference type="AlphaFoldDB" id="A0A0V8JS48"/>
<sequence>MQIQLSDEQVEFIYKELSCSSGYNLQSIHCNGELQELVSYLSKRMEEITKVRAAKYETLSLRELARLCKVSDQEALLEWERRWEATFPMMRGSSNVREGASDK</sequence>
<dbReference type="EMBL" id="LNQP01000001">
    <property type="protein sequence ID" value="KSU89829.1"/>
    <property type="molecule type" value="Genomic_DNA"/>
</dbReference>
<dbReference type="Proteomes" id="UP000053681">
    <property type="component" value="Unassembled WGS sequence"/>
</dbReference>
<evidence type="ECO:0000313" key="1">
    <source>
        <dbReference type="EMBL" id="KSU89829.1"/>
    </source>
</evidence>
<organism evidence="1 2">
    <name type="scientific">Priestia veravalensis</name>
    <dbReference type="NCBI Taxonomy" id="1414648"/>
    <lineage>
        <taxon>Bacteria</taxon>
        <taxon>Bacillati</taxon>
        <taxon>Bacillota</taxon>
        <taxon>Bacilli</taxon>
        <taxon>Bacillales</taxon>
        <taxon>Bacillaceae</taxon>
        <taxon>Priestia</taxon>
    </lineage>
</organism>
<evidence type="ECO:0000313" key="2">
    <source>
        <dbReference type="Proteomes" id="UP000053681"/>
    </source>
</evidence>
<proteinExistence type="predicted"/>
<name>A0A0V8JS48_9BACI</name>
<reference evidence="1 2" key="1">
    <citation type="submission" date="2015-11" db="EMBL/GenBank/DDBJ databases">
        <title>Bacillus caseinolyticus sp nov.</title>
        <authorList>
            <person name="Dastager S.G."/>
            <person name="Mawlankar R."/>
        </authorList>
    </citation>
    <scope>NUCLEOTIDE SEQUENCE [LARGE SCALE GENOMIC DNA]</scope>
    <source>
        <strain evidence="1 2">SGD-V-76</strain>
    </source>
</reference>